<evidence type="ECO:0000313" key="2">
    <source>
        <dbReference type="EMBL" id="KAK4059705.1"/>
    </source>
</evidence>
<evidence type="ECO:0000256" key="1">
    <source>
        <dbReference type="SAM" id="MobiDB-lite"/>
    </source>
</evidence>
<organism evidence="2 3">
    <name type="scientific">Trichoderma aggressivum f. europaeum</name>
    <dbReference type="NCBI Taxonomy" id="173218"/>
    <lineage>
        <taxon>Eukaryota</taxon>
        <taxon>Fungi</taxon>
        <taxon>Dikarya</taxon>
        <taxon>Ascomycota</taxon>
        <taxon>Pezizomycotina</taxon>
        <taxon>Sordariomycetes</taxon>
        <taxon>Hypocreomycetidae</taxon>
        <taxon>Hypocreales</taxon>
        <taxon>Hypocreaceae</taxon>
        <taxon>Trichoderma</taxon>
    </lineage>
</organism>
<dbReference type="EMBL" id="JAWRVG010000110">
    <property type="protein sequence ID" value="KAK4059705.1"/>
    <property type="molecule type" value="Genomic_DNA"/>
</dbReference>
<proteinExistence type="predicted"/>
<protein>
    <submittedName>
        <fullName evidence="2">Uncharacterized protein</fullName>
    </submittedName>
</protein>
<evidence type="ECO:0000313" key="3">
    <source>
        <dbReference type="Proteomes" id="UP001273209"/>
    </source>
</evidence>
<feature type="compositionally biased region" description="Basic and acidic residues" evidence="1">
    <location>
        <begin position="63"/>
        <end position="73"/>
    </location>
</feature>
<dbReference type="RefSeq" id="XP_062750054.1">
    <property type="nucleotide sequence ID" value="XM_062895123.1"/>
</dbReference>
<comment type="caution">
    <text evidence="2">The sequence shown here is derived from an EMBL/GenBank/DDBJ whole genome shotgun (WGS) entry which is preliminary data.</text>
</comment>
<feature type="compositionally biased region" description="Polar residues" evidence="1">
    <location>
        <begin position="178"/>
        <end position="189"/>
    </location>
</feature>
<accession>A0AAE1I848</accession>
<keyword evidence="3" id="KW-1185">Reference proteome</keyword>
<dbReference type="Proteomes" id="UP001273209">
    <property type="component" value="Unassembled WGS sequence"/>
</dbReference>
<sequence>MYKRKLENNLAVVRKRAKIDCPDITPTHFEYALRAAPTTPLTPIVPEPSKKRKRSGESEAEASGDREVRRIKSSDSGSSRLQYPRVLSPASKYQIFSKTEDSSEEESQILGLASASDIIIPIDVVLPIRLARPTMHSPARTNLAKKKKKQPLRQQPPKQPKQQPLKQQTRESDKSQQPRKQQNKWSSFYQFHLHNRPSLDDDDHPDMIIR</sequence>
<reference evidence="2" key="1">
    <citation type="submission" date="2023-11" db="EMBL/GenBank/DDBJ databases">
        <title>The genome sequences of three competitors of mushroom-forming fungi.</title>
        <authorList>
            <person name="Beijen E."/>
            <person name="Ohm R.A."/>
        </authorList>
    </citation>
    <scope>NUCLEOTIDE SEQUENCE</scope>
    <source>
        <strain evidence="2">CBS 100526</strain>
    </source>
</reference>
<feature type="compositionally biased region" description="Low complexity" evidence="1">
    <location>
        <begin position="152"/>
        <end position="167"/>
    </location>
</feature>
<dbReference type="AlphaFoldDB" id="A0AAE1I848"/>
<feature type="region of interest" description="Disordered" evidence="1">
    <location>
        <begin position="136"/>
        <end position="210"/>
    </location>
</feature>
<gene>
    <name evidence="2" type="ORF">Triagg1_10991</name>
</gene>
<name>A0AAE1I848_9HYPO</name>
<dbReference type="GeneID" id="87915028"/>
<feature type="region of interest" description="Disordered" evidence="1">
    <location>
        <begin position="40"/>
        <end position="84"/>
    </location>
</feature>